<dbReference type="Pfam" id="PF02769">
    <property type="entry name" value="AIRS_C"/>
    <property type="match status" value="1"/>
</dbReference>
<dbReference type="InterPro" id="IPR011854">
    <property type="entry name" value="HypE"/>
</dbReference>
<reference evidence="4" key="1">
    <citation type="journal article" date="2020" name="ISME J.">
        <title>Gammaproteobacteria mediating utilization of methyl-, sulfur- and petroleum organic compounds in deep ocean hydrothermal plumes.</title>
        <authorList>
            <person name="Zhou Z."/>
            <person name="Liu Y."/>
            <person name="Pan J."/>
            <person name="Cron B.R."/>
            <person name="Toner B.M."/>
            <person name="Anantharaman K."/>
            <person name="Breier J.A."/>
            <person name="Dick G.J."/>
            <person name="Li M."/>
        </authorList>
    </citation>
    <scope>NUCLEOTIDE SEQUENCE</scope>
    <source>
        <strain evidence="4">SZUA-1435</strain>
    </source>
</reference>
<dbReference type="InterPro" id="IPR010918">
    <property type="entry name" value="PurM-like_C_dom"/>
</dbReference>
<evidence type="ECO:0000259" key="3">
    <source>
        <dbReference type="Pfam" id="PF02769"/>
    </source>
</evidence>
<dbReference type="PIRSF" id="PIRSF005644">
    <property type="entry name" value="Hdrgns_mtr_HypE"/>
    <property type="match status" value="1"/>
</dbReference>
<dbReference type="SUPFAM" id="SSF56042">
    <property type="entry name" value="PurM C-terminal domain-like"/>
    <property type="match status" value="1"/>
</dbReference>
<sequence length="334" mass="35973">MPGKLRPEVLKSVVFPRTGLRDLRVVVGPKYGEDAAIIDLGAHVLVVHSDPITAAIDLVGWLAVHIASNDVAVRGAKPSWLLSTILLPESEDYLKILEKISTQIDQAAKEIEAQVVGGHTEVTPELSRPIVVMTAMGVAPRSRYVTTSGARVGDVVLMTKTVAIEGTAIIATDFEHRLAERGVPKSVIESAKRFYTMVSVVREALRLAELGVSSMHDPTEGGVIGGLVEIANASNVKIVVYENSMPIAEETRTICKALGVDPLKLISSGTLIATLSPKKAENAIRILKSMGINASIVGKVVEGKGVEVHRVNGSVERVEEHVEDEIYRLWSEMK</sequence>
<gene>
    <name evidence="4" type="ORF">EYH02_01350</name>
</gene>
<proteinExistence type="inferred from homology"/>
<dbReference type="Gene3D" id="3.90.650.10">
    <property type="entry name" value="PurM-like C-terminal domain"/>
    <property type="match status" value="1"/>
</dbReference>
<dbReference type="InterPro" id="IPR036921">
    <property type="entry name" value="PurM-like_N_sf"/>
</dbReference>
<dbReference type="SUPFAM" id="SSF55326">
    <property type="entry name" value="PurM N-terminal domain-like"/>
    <property type="match status" value="1"/>
</dbReference>
<feature type="domain" description="PurM-like C-terminal" evidence="3">
    <location>
        <begin position="151"/>
        <end position="309"/>
    </location>
</feature>
<dbReference type="GO" id="GO:0051604">
    <property type="term" value="P:protein maturation"/>
    <property type="evidence" value="ECO:0007669"/>
    <property type="project" value="TreeGrafter"/>
</dbReference>
<accession>A0A833DUA0</accession>
<protein>
    <submittedName>
        <fullName evidence="4">Hydrogenase assembly protein HupF</fullName>
    </submittedName>
</protein>
<comment type="similarity">
    <text evidence="1">Belongs to the HypE family.</text>
</comment>
<organism evidence="4 5">
    <name type="scientific">Ignisphaera aggregans</name>
    <dbReference type="NCBI Taxonomy" id="334771"/>
    <lineage>
        <taxon>Archaea</taxon>
        <taxon>Thermoproteota</taxon>
        <taxon>Thermoprotei</taxon>
        <taxon>Desulfurococcales</taxon>
        <taxon>Desulfurococcaceae</taxon>
        <taxon>Ignisphaera</taxon>
    </lineage>
</organism>
<dbReference type="InterPro" id="IPR036676">
    <property type="entry name" value="PurM-like_C_sf"/>
</dbReference>
<dbReference type="EMBL" id="DQTV01000030">
    <property type="protein sequence ID" value="HIP56709.1"/>
    <property type="molecule type" value="Genomic_DNA"/>
</dbReference>
<dbReference type="Pfam" id="PF00586">
    <property type="entry name" value="AIRS"/>
    <property type="match status" value="1"/>
</dbReference>
<dbReference type="InterPro" id="IPR016188">
    <property type="entry name" value="PurM-like_N"/>
</dbReference>
<comment type="caution">
    <text evidence="4">The sequence shown here is derived from an EMBL/GenBank/DDBJ whole genome shotgun (WGS) entry which is preliminary data.</text>
</comment>
<evidence type="ECO:0000259" key="2">
    <source>
        <dbReference type="Pfam" id="PF00586"/>
    </source>
</evidence>
<dbReference type="Gene3D" id="3.30.1330.10">
    <property type="entry name" value="PurM-like, N-terminal domain"/>
    <property type="match status" value="1"/>
</dbReference>
<feature type="domain" description="PurM-like N-terminal" evidence="2">
    <location>
        <begin position="32"/>
        <end position="139"/>
    </location>
</feature>
<evidence type="ECO:0000313" key="5">
    <source>
        <dbReference type="Proteomes" id="UP000605805"/>
    </source>
</evidence>
<evidence type="ECO:0000256" key="1">
    <source>
        <dbReference type="ARBA" id="ARBA00006243"/>
    </source>
</evidence>
<dbReference type="CDD" id="cd06061">
    <property type="entry name" value="PurM-like1"/>
    <property type="match status" value="1"/>
</dbReference>
<dbReference type="Proteomes" id="UP000605805">
    <property type="component" value="Unassembled WGS sequence"/>
</dbReference>
<name>A0A833DUA0_9CREN</name>
<dbReference type="AlphaFoldDB" id="A0A833DUA0"/>
<dbReference type="PANTHER" id="PTHR30303">
    <property type="entry name" value="HYDROGENASE ISOENZYMES FORMATION PROTEIN HYPE"/>
    <property type="match status" value="1"/>
</dbReference>
<dbReference type="PANTHER" id="PTHR30303:SF4">
    <property type="entry name" value="HYDROGENASE EXPRESSION_FORMATION PROTEIN HYPE"/>
    <property type="match status" value="1"/>
</dbReference>
<evidence type="ECO:0000313" key="4">
    <source>
        <dbReference type="EMBL" id="HIP56709.1"/>
    </source>
</evidence>